<comment type="caution">
    <text evidence="2">The sequence shown here is derived from an EMBL/GenBank/DDBJ whole genome shotgun (WGS) entry which is preliminary data.</text>
</comment>
<organism evidence="2 3">
    <name type="scientific">Sphaerosporella brunnea</name>
    <dbReference type="NCBI Taxonomy" id="1250544"/>
    <lineage>
        <taxon>Eukaryota</taxon>
        <taxon>Fungi</taxon>
        <taxon>Dikarya</taxon>
        <taxon>Ascomycota</taxon>
        <taxon>Pezizomycotina</taxon>
        <taxon>Pezizomycetes</taxon>
        <taxon>Pezizales</taxon>
        <taxon>Pyronemataceae</taxon>
        <taxon>Sphaerosporella</taxon>
    </lineage>
</organism>
<dbReference type="GO" id="GO:0006310">
    <property type="term" value="P:DNA recombination"/>
    <property type="evidence" value="ECO:0007669"/>
    <property type="project" value="TreeGrafter"/>
</dbReference>
<feature type="region of interest" description="Disordered" evidence="1">
    <location>
        <begin position="1"/>
        <end position="115"/>
    </location>
</feature>
<proteinExistence type="predicted"/>
<feature type="compositionally biased region" description="Acidic residues" evidence="1">
    <location>
        <begin position="212"/>
        <end position="228"/>
    </location>
</feature>
<evidence type="ECO:0000313" key="3">
    <source>
        <dbReference type="Proteomes" id="UP000326924"/>
    </source>
</evidence>
<feature type="compositionally biased region" description="Low complexity" evidence="1">
    <location>
        <begin position="36"/>
        <end position="60"/>
    </location>
</feature>
<dbReference type="Gene3D" id="6.10.140.1020">
    <property type="match status" value="1"/>
</dbReference>
<feature type="compositionally biased region" description="Pro residues" evidence="1">
    <location>
        <begin position="1"/>
        <end position="12"/>
    </location>
</feature>
<dbReference type="InParanoid" id="A0A5J5F390"/>
<evidence type="ECO:0000256" key="1">
    <source>
        <dbReference type="SAM" id="MobiDB-lite"/>
    </source>
</evidence>
<feature type="compositionally biased region" description="Pro residues" evidence="1">
    <location>
        <begin position="61"/>
        <end position="73"/>
    </location>
</feature>
<dbReference type="Proteomes" id="UP000326924">
    <property type="component" value="Unassembled WGS sequence"/>
</dbReference>
<name>A0A5J5F390_9PEZI</name>
<dbReference type="EMBL" id="VXIS01000042">
    <property type="protein sequence ID" value="KAA8910777.1"/>
    <property type="molecule type" value="Genomic_DNA"/>
</dbReference>
<dbReference type="OrthoDB" id="27934at2759"/>
<evidence type="ECO:0000313" key="2">
    <source>
        <dbReference type="EMBL" id="KAA8910777.1"/>
    </source>
</evidence>
<protein>
    <recommendedName>
        <fullName evidence="4">Swi5-dependent recombination DNA repair protein 1</fullName>
    </recommendedName>
</protein>
<feature type="region of interest" description="Disordered" evidence="1">
    <location>
        <begin position="192"/>
        <end position="239"/>
    </location>
</feature>
<dbReference type="PANTHER" id="PTHR28527:SF1">
    <property type="entry name" value="SWI5-DEPENDENT RECOMBINATION DNA REPAIR PROTEIN 1"/>
    <property type="match status" value="1"/>
</dbReference>
<evidence type="ECO:0008006" key="4">
    <source>
        <dbReference type="Google" id="ProtNLM"/>
    </source>
</evidence>
<reference evidence="2 3" key="1">
    <citation type="submission" date="2019-09" db="EMBL/GenBank/DDBJ databases">
        <title>Draft genome of the ectomycorrhizal ascomycete Sphaerosporella brunnea.</title>
        <authorList>
            <consortium name="DOE Joint Genome Institute"/>
            <person name="Benucci G.M."/>
            <person name="Marozzi G."/>
            <person name="Antonielli L."/>
            <person name="Sanchez S."/>
            <person name="Marco P."/>
            <person name="Wang X."/>
            <person name="Falini L.B."/>
            <person name="Barry K."/>
            <person name="Haridas S."/>
            <person name="Lipzen A."/>
            <person name="Labutti K."/>
            <person name="Grigoriev I.V."/>
            <person name="Murat C."/>
            <person name="Martin F."/>
            <person name="Albertini E."/>
            <person name="Donnini D."/>
            <person name="Bonito G."/>
        </authorList>
    </citation>
    <scope>NUCLEOTIDE SEQUENCE [LARGE SCALE GENOMIC DNA]</scope>
    <source>
        <strain evidence="2 3">Sb_GMNB300</strain>
    </source>
</reference>
<sequence length="274" mass="29637">MAEPPGTPAPPPPKRRRLSASSTLKKPFRSPLINRPPSGSSTPPTFSLPTPPSTKSITTSFPPPSENPLPPSPLASKASLSSAKRPLEKSIIRPPRRKSLSLTSAPSDPELAAAQKKHTALLSEIRAAKQSLETVTQAVALEANPQGDEDLVASIRKWRLAARAAADTLFGIAGDKVNQLGGPGGDGWRALMGGGKKSFGWDEEEPKRRNDEDGEDRDEGIGGEDEREEEAKKTDEEWGMGLMLKTFGIPLKMLGWDKEGDCWKSIEEMEQEQT</sequence>
<keyword evidence="3" id="KW-1185">Reference proteome</keyword>
<dbReference type="PANTHER" id="PTHR28527">
    <property type="entry name" value="MATING-TYPE SWITCHING PROTEIN SWI2-RELATED"/>
    <property type="match status" value="1"/>
</dbReference>
<feature type="compositionally biased region" description="Low complexity" evidence="1">
    <location>
        <begin position="74"/>
        <end position="84"/>
    </location>
</feature>
<accession>A0A5J5F390</accession>
<dbReference type="AlphaFoldDB" id="A0A5J5F390"/>
<gene>
    <name evidence="2" type="ORF">FN846DRAFT_809144</name>
</gene>